<proteinExistence type="predicted"/>
<keyword evidence="2" id="KW-0540">Nuclease</keyword>
<organism evidence="2 3">
    <name type="scientific">Phormidium pseudopriestleyi FRX01</name>
    <dbReference type="NCBI Taxonomy" id="1759528"/>
    <lineage>
        <taxon>Bacteria</taxon>
        <taxon>Bacillati</taxon>
        <taxon>Cyanobacteriota</taxon>
        <taxon>Cyanophyceae</taxon>
        <taxon>Oscillatoriophycideae</taxon>
        <taxon>Oscillatoriales</taxon>
        <taxon>Oscillatoriaceae</taxon>
        <taxon>Phormidium</taxon>
    </lineage>
</organism>
<protein>
    <submittedName>
        <fullName evidence="2">HNH endonuclease</fullName>
    </submittedName>
</protein>
<gene>
    <name evidence="2" type="ORF">J0895_25490</name>
</gene>
<dbReference type="GO" id="GO:0004519">
    <property type="term" value="F:endonuclease activity"/>
    <property type="evidence" value="ECO:0007669"/>
    <property type="project" value="UniProtKB-KW"/>
</dbReference>
<keyword evidence="2" id="KW-0378">Hydrolase</keyword>
<dbReference type="RefSeq" id="WP_207090778.1">
    <property type="nucleotide sequence ID" value="NZ_JAFLQW010000678.1"/>
</dbReference>
<evidence type="ECO:0000313" key="2">
    <source>
        <dbReference type="EMBL" id="MBO0352373.1"/>
    </source>
</evidence>
<dbReference type="InterPro" id="IPR002711">
    <property type="entry name" value="HNH"/>
</dbReference>
<dbReference type="EMBL" id="JAFLQW010000678">
    <property type="protein sequence ID" value="MBO0352373.1"/>
    <property type="molecule type" value="Genomic_DNA"/>
</dbReference>
<dbReference type="Pfam" id="PF01844">
    <property type="entry name" value="HNH"/>
    <property type="match status" value="1"/>
</dbReference>
<dbReference type="SMART" id="SM00507">
    <property type="entry name" value="HNHc"/>
    <property type="match status" value="1"/>
</dbReference>
<dbReference type="CDD" id="cd00085">
    <property type="entry name" value="HNHc"/>
    <property type="match status" value="1"/>
</dbReference>
<sequence>MTSKVCSKCGKDKDVEQFEKRLDSKNGRRQYCRACKKVQTDKAIEKWKENNKPQYWRLRADSLNSKGARRKGIAGQVIANSYPFKGDDLKNLYESSPCCYYCGIPLEKEKVVFDHKTPLSREGKHHIENMAISCHDCHQLKGTKTEYEFSTFIEDYIKRFVRKYRGKQVV</sequence>
<feature type="domain" description="HNH nuclease" evidence="1">
    <location>
        <begin position="88"/>
        <end position="139"/>
    </location>
</feature>
<dbReference type="InterPro" id="IPR003615">
    <property type="entry name" value="HNH_nuc"/>
</dbReference>
<dbReference type="Proteomes" id="UP000664844">
    <property type="component" value="Unassembled WGS sequence"/>
</dbReference>
<name>A0ABS3G067_9CYAN</name>
<reference evidence="2 3" key="1">
    <citation type="submission" date="2021-03" db="EMBL/GenBank/DDBJ databases">
        <title>Metabolic Capacity of the Antarctic Cyanobacterium Phormidium pseudopriestleyi that Sustains Oxygenic Photosynthesis in the Presence of Hydrogen Sulfide.</title>
        <authorList>
            <person name="Lumian J.E."/>
            <person name="Jungblut A.D."/>
            <person name="Dillon M.L."/>
            <person name="Hawes I."/>
            <person name="Doran P.T."/>
            <person name="Mackey T.J."/>
            <person name="Dick G.J."/>
            <person name="Grettenberger C.L."/>
            <person name="Sumner D.Y."/>
        </authorList>
    </citation>
    <scope>NUCLEOTIDE SEQUENCE [LARGE SCALE GENOMIC DNA]</scope>
    <source>
        <strain evidence="2 3">FRX01</strain>
    </source>
</reference>
<comment type="caution">
    <text evidence="2">The sequence shown here is derived from an EMBL/GenBank/DDBJ whole genome shotgun (WGS) entry which is preliminary data.</text>
</comment>
<evidence type="ECO:0000259" key="1">
    <source>
        <dbReference type="SMART" id="SM00507"/>
    </source>
</evidence>
<accession>A0ABS3G067</accession>
<keyword evidence="2" id="KW-0255">Endonuclease</keyword>
<keyword evidence="3" id="KW-1185">Reference proteome</keyword>
<dbReference type="Gene3D" id="1.10.30.50">
    <property type="match status" value="1"/>
</dbReference>
<evidence type="ECO:0000313" key="3">
    <source>
        <dbReference type="Proteomes" id="UP000664844"/>
    </source>
</evidence>